<sequence length="134" mass="14945">MLQFTKETDYGIQLLIALTKLKDGQVLSLRKFSATNSISFLFLQKVVRKLREAGLVKSNQGARGGYSLNKPLGKISLKKVLEAIDGESAVSSCLRAGRQYRCMKEGDCGVKKIFCKINEHLVRYLQSIKLSDCV</sequence>
<organism evidence="1 2">
    <name type="scientific">Candidatus Magasanikbacteria bacterium RIFCSPLOWO2_12_FULL_43_12</name>
    <dbReference type="NCBI Taxonomy" id="1798692"/>
    <lineage>
        <taxon>Bacteria</taxon>
        <taxon>Candidatus Magasanikiibacteriota</taxon>
    </lineage>
</organism>
<evidence type="ECO:0008006" key="3">
    <source>
        <dbReference type="Google" id="ProtNLM"/>
    </source>
</evidence>
<dbReference type="GO" id="GO:0003700">
    <property type="term" value="F:DNA-binding transcription factor activity"/>
    <property type="evidence" value="ECO:0007669"/>
    <property type="project" value="TreeGrafter"/>
</dbReference>
<accession>A0A1F6MQT5</accession>
<dbReference type="PROSITE" id="PS01332">
    <property type="entry name" value="HTH_RRF2_1"/>
    <property type="match status" value="1"/>
</dbReference>
<dbReference type="InterPro" id="IPR030489">
    <property type="entry name" value="TR_Rrf2-type_CS"/>
</dbReference>
<dbReference type="PANTHER" id="PTHR33221:SF2">
    <property type="entry name" value="TRANSCRIPTIONAL REGULATOR"/>
    <property type="match status" value="1"/>
</dbReference>
<comment type="caution">
    <text evidence="1">The sequence shown here is derived from an EMBL/GenBank/DDBJ whole genome shotgun (WGS) entry which is preliminary data.</text>
</comment>
<dbReference type="InterPro" id="IPR036388">
    <property type="entry name" value="WH-like_DNA-bd_sf"/>
</dbReference>
<evidence type="ECO:0000313" key="1">
    <source>
        <dbReference type="EMBL" id="OGH74035.1"/>
    </source>
</evidence>
<dbReference type="Gene3D" id="1.10.10.10">
    <property type="entry name" value="Winged helix-like DNA-binding domain superfamily/Winged helix DNA-binding domain"/>
    <property type="match status" value="1"/>
</dbReference>
<reference evidence="1 2" key="1">
    <citation type="journal article" date="2016" name="Nat. Commun.">
        <title>Thousands of microbial genomes shed light on interconnected biogeochemical processes in an aquifer system.</title>
        <authorList>
            <person name="Anantharaman K."/>
            <person name="Brown C.T."/>
            <person name="Hug L.A."/>
            <person name="Sharon I."/>
            <person name="Castelle C.J."/>
            <person name="Probst A.J."/>
            <person name="Thomas B.C."/>
            <person name="Singh A."/>
            <person name="Wilkins M.J."/>
            <person name="Karaoz U."/>
            <person name="Brodie E.L."/>
            <person name="Williams K.H."/>
            <person name="Hubbard S.S."/>
            <person name="Banfield J.F."/>
        </authorList>
    </citation>
    <scope>NUCLEOTIDE SEQUENCE [LARGE SCALE GENOMIC DNA]</scope>
</reference>
<dbReference type="Proteomes" id="UP000178347">
    <property type="component" value="Unassembled WGS sequence"/>
</dbReference>
<proteinExistence type="predicted"/>
<dbReference type="InterPro" id="IPR000944">
    <property type="entry name" value="Tscrpt_reg_Rrf2"/>
</dbReference>
<dbReference type="Pfam" id="PF02082">
    <property type="entry name" value="Rrf2"/>
    <property type="match status" value="1"/>
</dbReference>
<dbReference type="PANTHER" id="PTHR33221">
    <property type="entry name" value="WINGED HELIX-TURN-HELIX TRANSCRIPTIONAL REGULATOR, RRF2 FAMILY"/>
    <property type="match status" value="1"/>
</dbReference>
<dbReference type="PROSITE" id="PS51197">
    <property type="entry name" value="HTH_RRF2_2"/>
    <property type="match status" value="1"/>
</dbReference>
<evidence type="ECO:0000313" key="2">
    <source>
        <dbReference type="Proteomes" id="UP000178347"/>
    </source>
</evidence>
<dbReference type="NCBIfam" id="TIGR00738">
    <property type="entry name" value="rrf2_super"/>
    <property type="match status" value="1"/>
</dbReference>
<dbReference type="AlphaFoldDB" id="A0A1F6MQT5"/>
<gene>
    <name evidence="1" type="ORF">A3G00_01955</name>
</gene>
<dbReference type="GO" id="GO:0005829">
    <property type="term" value="C:cytosol"/>
    <property type="evidence" value="ECO:0007669"/>
    <property type="project" value="TreeGrafter"/>
</dbReference>
<protein>
    <recommendedName>
        <fullName evidence="3">Rrf2 family transcriptional regulator</fullName>
    </recommendedName>
</protein>
<dbReference type="InterPro" id="IPR036390">
    <property type="entry name" value="WH_DNA-bd_sf"/>
</dbReference>
<dbReference type="SUPFAM" id="SSF46785">
    <property type="entry name" value="Winged helix' DNA-binding domain"/>
    <property type="match status" value="1"/>
</dbReference>
<name>A0A1F6MQT5_9BACT</name>
<dbReference type="EMBL" id="MFQN01000031">
    <property type="protein sequence ID" value="OGH74035.1"/>
    <property type="molecule type" value="Genomic_DNA"/>
</dbReference>
<dbReference type="STRING" id="1798692.A3G00_01955"/>